<dbReference type="Pfam" id="PF05532">
    <property type="entry name" value="CsbD"/>
    <property type="match status" value="1"/>
</dbReference>
<dbReference type="SUPFAM" id="SSF69047">
    <property type="entry name" value="Hypothetical protein YjbJ"/>
    <property type="match status" value="1"/>
</dbReference>
<protein>
    <submittedName>
        <fullName evidence="3">General stress protein CsbD</fullName>
    </submittedName>
</protein>
<dbReference type="InterPro" id="IPR050423">
    <property type="entry name" value="UPF0337_stress_rsp"/>
</dbReference>
<organism evidence="3 4">
    <name type="scientific">Alkalihalobacillus trypoxylicola</name>
    <dbReference type="NCBI Taxonomy" id="519424"/>
    <lineage>
        <taxon>Bacteria</taxon>
        <taxon>Bacillati</taxon>
        <taxon>Bacillota</taxon>
        <taxon>Bacilli</taxon>
        <taxon>Bacillales</taxon>
        <taxon>Bacillaceae</taxon>
        <taxon>Alkalihalobacillus</taxon>
    </lineage>
</organism>
<comment type="caution">
    <text evidence="3">The sequence shown here is derived from an EMBL/GenBank/DDBJ whole genome shotgun (WGS) entry which is preliminary data.</text>
</comment>
<feature type="domain" description="CsbD-like" evidence="2">
    <location>
        <begin position="6"/>
        <end position="56"/>
    </location>
</feature>
<reference evidence="3" key="1">
    <citation type="submission" date="2016-02" db="EMBL/GenBank/DDBJ databases">
        <title>Genome sequence of Bacillus trypoxylicola KCTC 13244(T).</title>
        <authorList>
            <person name="Jeong H."/>
            <person name="Park S.-H."/>
            <person name="Choi S.-K."/>
        </authorList>
    </citation>
    <scope>NUCLEOTIDE SEQUENCE [LARGE SCALE GENOMIC DNA]</scope>
    <source>
        <strain evidence="3">KCTC 13244</strain>
    </source>
</reference>
<evidence type="ECO:0000313" key="3">
    <source>
        <dbReference type="EMBL" id="KYG27042.1"/>
    </source>
</evidence>
<dbReference type="Gene3D" id="1.10.1470.10">
    <property type="entry name" value="YjbJ"/>
    <property type="match status" value="1"/>
</dbReference>
<accession>A0A161PXS6</accession>
<dbReference type="STRING" id="519424.AZF04_11965"/>
<dbReference type="PANTHER" id="PTHR34977">
    <property type="entry name" value="UPF0337 PROTEIN YJBJ"/>
    <property type="match status" value="1"/>
</dbReference>
<dbReference type="EMBL" id="LTAO01000037">
    <property type="protein sequence ID" value="KYG27042.1"/>
    <property type="molecule type" value="Genomic_DNA"/>
</dbReference>
<evidence type="ECO:0000256" key="1">
    <source>
        <dbReference type="ARBA" id="ARBA00009129"/>
    </source>
</evidence>
<keyword evidence="4" id="KW-1185">Reference proteome</keyword>
<evidence type="ECO:0000259" key="2">
    <source>
        <dbReference type="Pfam" id="PF05532"/>
    </source>
</evidence>
<dbReference type="InterPro" id="IPR036629">
    <property type="entry name" value="YjbJ_sf"/>
</dbReference>
<gene>
    <name evidence="3" type="ORF">AZF04_11965</name>
</gene>
<dbReference type="Proteomes" id="UP000075806">
    <property type="component" value="Unassembled WGS sequence"/>
</dbReference>
<sequence>MEQVKWKGKWNQLKGEAKKKWGKLTDDDIQQVDGDKDKLVGKIQERYGKTKEEAKKEVDSWN</sequence>
<dbReference type="AlphaFoldDB" id="A0A161PXS6"/>
<dbReference type="RefSeq" id="WP_045477818.1">
    <property type="nucleotide sequence ID" value="NZ_LTAO01000037.1"/>
</dbReference>
<proteinExistence type="inferred from homology"/>
<dbReference type="InterPro" id="IPR026042">
    <property type="entry name" value="YjbJ"/>
</dbReference>
<dbReference type="InterPro" id="IPR008462">
    <property type="entry name" value="CsbD"/>
</dbReference>
<dbReference type="PANTHER" id="PTHR34977:SF1">
    <property type="entry name" value="UPF0337 PROTEIN YJBJ"/>
    <property type="match status" value="1"/>
</dbReference>
<comment type="similarity">
    <text evidence="1">Belongs to the UPF0337 (CsbD) family.</text>
</comment>
<dbReference type="PIRSF" id="PIRSF039008">
    <property type="entry name" value="YjbJ"/>
    <property type="match status" value="1"/>
</dbReference>
<evidence type="ECO:0000313" key="4">
    <source>
        <dbReference type="Proteomes" id="UP000075806"/>
    </source>
</evidence>
<name>A0A161PXS6_9BACI</name>